<keyword evidence="3" id="KW-0805">Transcription regulation</keyword>
<feature type="domain" description="HTH lysR-type" evidence="6">
    <location>
        <begin position="10"/>
        <end position="67"/>
    </location>
</feature>
<dbReference type="CDD" id="cd08465">
    <property type="entry name" value="PBP2_ToxR"/>
    <property type="match status" value="1"/>
</dbReference>
<evidence type="ECO:0000313" key="8">
    <source>
        <dbReference type="Proteomes" id="UP000219331"/>
    </source>
</evidence>
<dbReference type="SUPFAM" id="SSF46785">
    <property type="entry name" value="Winged helix' DNA-binding domain"/>
    <property type="match status" value="1"/>
</dbReference>
<evidence type="ECO:0000256" key="2">
    <source>
        <dbReference type="ARBA" id="ARBA00022458"/>
    </source>
</evidence>
<dbReference type="SUPFAM" id="SSF53850">
    <property type="entry name" value="Periplasmic binding protein-like II"/>
    <property type="match status" value="1"/>
</dbReference>
<dbReference type="GO" id="GO:0003677">
    <property type="term" value="F:DNA binding"/>
    <property type="evidence" value="ECO:0007669"/>
    <property type="project" value="UniProtKB-KW"/>
</dbReference>
<sequence length="304" mass="33746">MHNMNTLRGIDLNLLVVLDALLAERHVSRTAARLNMSQPAVSHALARLRHLFGDPLLIRRSGRLVPSARAREIAPVLTEALRQVREVLGPGGFDPAREKRAFRLAMSDYGSAVVLPDLLKKLRREAPGIDLAITQASREAMVQLVLDGECDLALGVFPDLPERIEAEQLFLEHFACLADREGLAGRGRLDLEAYLARPHMLVALKDEANTEIEMALRAIGHVRRVAVTLPHWGNAPRLIRGTDLVLTVARKALGGHERDPALVIFEPPFSIPSFPFVQVWHERRGGDPAHLWLRNAVARVSRSL</sequence>
<dbReference type="PANTHER" id="PTHR30118:SF15">
    <property type="entry name" value="TRANSCRIPTIONAL REGULATORY PROTEIN"/>
    <property type="match status" value="1"/>
</dbReference>
<dbReference type="InterPro" id="IPR036390">
    <property type="entry name" value="WH_DNA-bd_sf"/>
</dbReference>
<accession>A0A285SVW1</accession>
<protein>
    <submittedName>
        <fullName evidence="7">DNA-binding transcriptional regulator, LysR family</fullName>
    </submittedName>
</protein>
<dbReference type="STRING" id="538381.GCA_001696535_03543"/>
<proteinExistence type="inferred from homology"/>
<evidence type="ECO:0000256" key="5">
    <source>
        <dbReference type="ARBA" id="ARBA00023163"/>
    </source>
</evidence>
<dbReference type="InterPro" id="IPR005119">
    <property type="entry name" value="LysR_subst-bd"/>
</dbReference>
<gene>
    <name evidence="7" type="ORF">SAMN05421512_10723</name>
</gene>
<dbReference type="PROSITE" id="PS50931">
    <property type="entry name" value="HTH_LYSR"/>
    <property type="match status" value="1"/>
</dbReference>
<dbReference type="Gene3D" id="1.10.10.10">
    <property type="entry name" value="Winged helix-like DNA-binding domain superfamily/Winged helix DNA-binding domain"/>
    <property type="match status" value="1"/>
</dbReference>
<keyword evidence="4 7" id="KW-0238">DNA-binding</keyword>
<evidence type="ECO:0000256" key="4">
    <source>
        <dbReference type="ARBA" id="ARBA00023125"/>
    </source>
</evidence>
<evidence type="ECO:0000256" key="3">
    <source>
        <dbReference type="ARBA" id="ARBA00023015"/>
    </source>
</evidence>
<dbReference type="PANTHER" id="PTHR30118">
    <property type="entry name" value="HTH-TYPE TRANSCRIPTIONAL REGULATOR LEUO-RELATED"/>
    <property type="match status" value="1"/>
</dbReference>
<name>A0A285SVW1_9HYPH</name>
<dbReference type="PRINTS" id="PR00039">
    <property type="entry name" value="HTHLYSR"/>
</dbReference>
<comment type="similarity">
    <text evidence="1">Belongs to the LysR transcriptional regulatory family.</text>
</comment>
<keyword evidence="5" id="KW-0804">Transcription</keyword>
<evidence type="ECO:0000259" key="6">
    <source>
        <dbReference type="PROSITE" id="PS50931"/>
    </source>
</evidence>
<dbReference type="OrthoDB" id="9774011at2"/>
<dbReference type="EMBL" id="OBML01000007">
    <property type="protein sequence ID" value="SOC12724.1"/>
    <property type="molecule type" value="Genomic_DNA"/>
</dbReference>
<keyword evidence="2" id="KW-0536">Nodulation</keyword>
<dbReference type="InterPro" id="IPR036388">
    <property type="entry name" value="WH-like_DNA-bd_sf"/>
</dbReference>
<dbReference type="InterPro" id="IPR000847">
    <property type="entry name" value="LysR_HTH_N"/>
</dbReference>
<evidence type="ECO:0000256" key="1">
    <source>
        <dbReference type="ARBA" id="ARBA00009437"/>
    </source>
</evidence>
<dbReference type="Proteomes" id="UP000219331">
    <property type="component" value="Unassembled WGS sequence"/>
</dbReference>
<organism evidence="7 8">
    <name type="scientific">Stappia indica</name>
    <dbReference type="NCBI Taxonomy" id="538381"/>
    <lineage>
        <taxon>Bacteria</taxon>
        <taxon>Pseudomonadati</taxon>
        <taxon>Pseudomonadota</taxon>
        <taxon>Alphaproteobacteria</taxon>
        <taxon>Hyphomicrobiales</taxon>
        <taxon>Stappiaceae</taxon>
        <taxon>Stappia</taxon>
    </lineage>
</organism>
<evidence type="ECO:0000313" key="7">
    <source>
        <dbReference type="EMBL" id="SOC12724.1"/>
    </source>
</evidence>
<dbReference type="Pfam" id="PF00126">
    <property type="entry name" value="HTH_1"/>
    <property type="match status" value="1"/>
</dbReference>
<reference evidence="7 8" key="1">
    <citation type="submission" date="2017-08" db="EMBL/GenBank/DDBJ databases">
        <authorList>
            <person name="de Groot N.N."/>
        </authorList>
    </citation>
    <scope>NUCLEOTIDE SEQUENCE [LARGE SCALE GENOMIC DNA]</scope>
    <source>
        <strain evidence="7 8">USBA 352</strain>
    </source>
</reference>
<dbReference type="Gene3D" id="3.40.190.10">
    <property type="entry name" value="Periplasmic binding protein-like II"/>
    <property type="match status" value="2"/>
</dbReference>
<dbReference type="AlphaFoldDB" id="A0A285SVW1"/>
<dbReference type="Pfam" id="PF03466">
    <property type="entry name" value="LysR_substrate"/>
    <property type="match status" value="1"/>
</dbReference>
<dbReference type="InterPro" id="IPR050389">
    <property type="entry name" value="LysR-type_TF"/>
</dbReference>
<dbReference type="GO" id="GO:0003700">
    <property type="term" value="F:DNA-binding transcription factor activity"/>
    <property type="evidence" value="ECO:0007669"/>
    <property type="project" value="InterPro"/>
</dbReference>
<keyword evidence="8" id="KW-1185">Reference proteome</keyword>